<dbReference type="AlphaFoldDB" id="A0A1S1X5H0"/>
<dbReference type="PANTHER" id="PTHR33254">
    <property type="entry name" value="4-HYDROXY-4-METHYL-2-OXOGLUTARATE ALDOLASE 3-RELATED"/>
    <property type="match status" value="1"/>
</dbReference>
<evidence type="ECO:0000256" key="6">
    <source>
        <dbReference type="ARBA" id="ARBA00023239"/>
    </source>
</evidence>
<dbReference type="PANTHER" id="PTHR33254:SF4">
    <property type="entry name" value="4-HYDROXY-4-METHYL-2-OXOGLUTARATE ALDOLASE 3-RELATED"/>
    <property type="match status" value="1"/>
</dbReference>
<gene>
    <name evidence="11" type="ORF">BI347_13795</name>
</gene>
<comment type="subunit">
    <text evidence="4 10">Homotrimer.</text>
</comment>
<evidence type="ECO:0000256" key="1">
    <source>
        <dbReference type="ARBA" id="ARBA00001342"/>
    </source>
</evidence>
<dbReference type="Pfam" id="PF03737">
    <property type="entry name" value="RraA-like"/>
    <property type="match status" value="1"/>
</dbReference>
<dbReference type="GO" id="GO:0051252">
    <property type="term" value="P:regulation of RNA metabolic process"/>
    <property type="evidence" value="ECO:0007669"/>
    <property type="project" value="InterPro"/>
</dbReference>
<comment type="cofactor">
    <cofactor evidence="9">
        <name>Mg(2+)</name>
        <dbReference type="ChEBI" id="CHEBI:18420"/>
    </cofactor>
</comment>
<evidence type="ECO:0000256" key="5">
    <source>
        <dbReference type="ARBA" id="ARBA00022723"/>
    </source>
</evidence>
<dbReference type="EMBL" id="MKCS01000001">
    <property type="protein sequence ID" value="OHX14456.1"/>
    <property type="molecule type" value="Genomic_DNA"/>
</dbReference>
<dbReference type="Proteomes" id="UP000180088">
    <property type="component" value="Unassembled WGS sequence"/>
</dbReference>
<evidence type="ECO:0000256" key="2">
    <source>
        <dbReference type="ARBA" id="ARBA00001968"/>
    </source>
</evidence>
<evidence type="ECO:0000256" key="8">
    <source>
        <dbReference type="ARBA" id="ARBA00047973"/>
    </source>
</evidence>
<dbReference type="EC" id="4.1.1.112" evidence="10"/>
<sequence length="159" mass="17037">MTFATTDLCDEFEQEISVLDPIFQSFGGQTRFSGRVATLKLFEDNSLVRELLGEDGQGRVLVVDGGGSRRCALVGDMLGELAVKNGWTGLVIDGCVRDSAALARLPLGVRALAAYPRKSVKLGTGQKQLDIRITGCAITPGHWLYADADGIVVSPRQLV</sequence>
<evidence type="ECO:0000256" key="7">
    <source>
        <dbReference type="ARBA" id="ARBA00025046"/>
    </source>
</evidence>
<comment type="function">
    <text evidence="7 10">Catalyzes the aldol cleavage of 4-hydroxy-4-methyl-2-oxoglutarate (HMG) into 2 molecules of pyruvate. Also contains a secondary oxaloacetate (OAA) decarboxylase activity due to the common pyruvate enolate transition state formed following C-C bond cleavage in the retro-aldol and decarboxylation reactions.</text>
</comment>
<dbReference type="GO" id="GO:0047443">
    <property type="term" value="F:4-hydroxy-4-methyl-2-oxoglutarate aldolase activity"/>
    <property type="evidence" value="ECO:0007669"/>
    <property type="project" value="UniProtKB-EC"/>
</dbReference>
<evidence type="ECO:0000256" key="9">
    <source>
        <dbReference type="PIRSR" id="PIRSR605493-1"/>
    </source>
</evidence>
<dbReference type="GO" id="GO:0008428">
    <property type="term" value="F:ribonuclease inhibitor activity"/>
    <property type="evidence" value="ECO:0007669"/>
    <property type="project" value="InterPro"/>
</dbReference>
<dbReference type="InterPro" id="IPR010203">
    <property type="entry name" value="RraA"/>
</dbReference>
<dbReference type="SUPFAM" id="SSF89562">
    <property type="entry name" value="RraA-like"/>
    <property type="match status" value="1"/>
</dbReference>
<keyword evidence="5 9" id="KW-0479">Metal-binding</keyword>
<reference evidence="11 12" key="1">
    <citation type="submission" date="2016-09" db="EMBL/GenBank/DDBJ databases">
        <title>Chromobacterium muskegensis sp. nov., an insecticidal bacterium isolated from Sphagnum bogs.</title>
        <authorList>
            <person name="Sparks M.E."/>
            <person name="Blackburn M.B."/>
            <person name="Gundersen-Rindal D.E."/>
            <person name="Mitchell A."/>
            <person name="Farrar R."/>
            <person name="Kuhar D."/>
        </authorList>
    </citation>
    <scope>NUCLEOTIDE SEQUENCE [LARGE SCALE GENOMIC DNA]</scope>
    <source>
        <strain evidence="11 12">37-2</strain>
    </source>
</reference>
<dbReference type="STRING" id="1903179.BI347_13795"/>
<name>A0A1S1X5H0_9NEIS</name>
<accession>A0A1S1X5H0</accession>
<keyword evidence="9" id="KW-0460">Magnesium</keyword>
<organism evidence="11 12">
    <name type="scientific">Chromobacterium sphagni</name>
    <dbReference type="NCBI Taxonomy" id="1903179"/>
    <lineage>
        <taxon>Bacteria</taxon>
        <taxon>Pseudomonadati</taxon>
        <taxon>Pseudomonadota</taxon>
        <taxon>Betaproteobacteria</taxon>
        <taxon>Neisseriales</taxon>
        <taxon>Chromobacteriaceae</taxon>
        <taxon>Chromobacterium</taxon>
    </lineage>
</organism>
<feature type="binding site" evidence="9">
    <location>
        <position position="97"/>
    </location>
    <ligand>
        <name>substrate</name>
    </ligand>
</feature>
<dbReference type="CDD" id="cd16841">
    <property type="entry name" value="RraA_family"/>
    <property type="match status" value="1"/>
</dbReference>
<dbReference type="GO" id="GO:0046872">
    <property type="term" value="F:metal ion binding"/>
    <property type="evidence" value="ECO:0007669"/>
    <property type="project" value="UniProtKB-KW"/>
</dbReference>
<dbReference type="GO" id="GO:0008948">
    <property type="term" value="F:oxaloacetate decarboxylase activity"/>
    <property type="evidence" value="ECO:0007669"/>
    <property type="project" value="UniProtKB-EC"/>
</dbReference>
<keyword evidence="6 10" id="KW-0456">Lyase</keyword>
<dbReference type="InterPro" id="IPR036704">
    <property type="entry name" value="RraA/RraA-like_sf"/>
</dbReference>
<dbReference type="RefSeq" id="WP_071116109.1">
    <property type="nucleotide sequence ID" value="NZ_MKCS01000001.1"/>
</dbReference>
<dbReference type="NCBIfam" id="NF006875">
    <property type="entry name" value="PRK09372.1"/>
    <property type="match status" value="1"/>
</dbReference>
<evidence type="ECO:0000313" key="11">
    <source>
        <dbReference type="EMBL" id="OHX14456.1"/>
    </source>
</evidence>
<comment type="catalytic activity">
    <reaction evidence="8 10">
        <text>oxaloacetate + H(+) = pyruvate + CO2</text>
        <dbReference type="Rhea" id="RHEA:15641"/>
        <dbReference type="ChEBI" id="CHEBI:15361"/>
        <dbReference type="ChEBI" id="CHEBI:15378"/>
        <dbReference type="ChEBI" id="CHEBI:16452"/>
        <dbReference type="ChEBI" id="CHEBI:16526"/>
        <dbReference type="EC" id="4.1.1.112"/>
    </reaction>
</comment>
<comment type="catalytic activity">
    <reaction evidence="1 10">
        <text>4-hydroxy-4-methyl-2-oxoglutarate = 2 pyruvate</text>
        <dbReference type="Rhea" id="RHEA:22748"/>
        <dbReference type="ChEBI" id="CHEBI:15361"/>
        <dbReference type="ChEBI" id="CHEBI:58276"/>
        <dbReference type="EC" id="4.1.3.17"/>
    </reaction>
</comment>
<feature type="binding site" evidence="9">
    <location>
        <begin position="75"/>
        <end position="78"/>
    </location>
    <ligand>
        <name>substrate</name>
    </ligand>
</feature>
<comment type="caution">
    <text evidence="11">The sequence shown here is derived from an EMBL/GenBank/DDBJ whole genome shotgun (WGS) entry which is preliminary data.</text>
</comment>
<evidence type="ECO:0000256" key="4">
    <source>
        <dbReference type="ARBA" id="ARBA00011233"/>
    </source>
</evidence>
<dbReference type="Gene3D" id="3.50.30.40">
    <property type="entry name" value="Ribonuclease E inhibitor RraA/RraA-like"/>
    <property type="match status" value="1"/>
</dbReference>
<evidence type="ECO:0000256" key="10">
    <source>
        <dbReference type="RuleBase" id="RU004338"/>
    </source>
</evidence>
<evidence type="ECO:0000313" key="12">
    <source>
        <dbReference type="Proteomes" id="UP000180088"/>
    </source>
</evidence>
<comment type="cofactor">
    <cofactor evidence="2 10">
        <name>a divalent metal cation</name>
        <dbReference type="ChEBI" id="CHEBI:60240"/>
    </cofactor>
</comment>
<feature type="binding site" evidence="9">
    <location>
        <position position="98"/>
    </location>
    <ligand>
        <name>Mg(2+)</name>
        <dbReference type="ChEBI" id="CHEBI:18420"/>
    </ligand>
</feature>
<dbReference type="OrthoDB" id="943692at2"/>
<dbReference type="InterPro" id="IPR005493">
    <property type="entry name" value="RraA/RraA-like"/>
</dbReference>
<dbReference type="EC" id="4.1.3.17" evidence="10"/>
<comment type="similarity">
    <text evidence="3 10">Belongs to the class II aldolase/RraA-like family.</text>
</comment>
<dbReference type="NCBIfam" id="TIGR01935">
    <property type="entry name" value="NOT-MenG"/>
    <property type="match status" value="1"/>
</dbReference>
<evidence type="ECO:0000256" key="3">
    <source>
        <dbReference type="ARBA" id="ARBA00008621"/>
    </source>
</evidence>
<protein>
    <recommendedName>
        <fullName evidence="10">4-hydroxy-4-methyl-2-oxoglutarate aldolase</fullName>
        <shortName evidence="10">HMG aldolase</shortName>
        <ecNumber evidence="10">4.1.1.112</ecNumber>
        <ecNumber evidence="10">4.1.3.17</ecNumber>
    </recommendedName>
    <alternativeName>
        <fullName evidence="10">Oxaloacetate decarboxylase</fullName>
    </alternativeName>
</protein>
<proteinExistence type="inferred from homology"/>